<protein>
    <submittedName>
        <fullName evidence="1">Uncharacterized protein</fullName>
    </submittedName>
</protein>
<proteinExistence type="predicted"/>
<evidence type="ECO:0000313" key="2">
    <source>
        <dbReference type="Proteomes" id="UP001209570"/>
    </source>
</evidence>
<keyword evidence="2" id="KW-1185">Reference proteome</keyword>
<comment type="caution">
    <text evidence="1">The sequence shown here is derived from an EMBL/GenBank/DDBJ whole genome shotgun (WGS) entry which is preliminary data.</text>
</comment>
<accession>A0AAD5M8G8</accession>
<sequence>MAMATRCCAACAATLEIKAFSKSQLLKEQAKCRSCVAAALTVATAELARTKRCVQCFQDLPRDRFSKRQYQQLDSKCVDCVEQLERSATSDKWSYDCYYRVCHRGRAGGVNVRSRFHIASPIVGSLPLGRVFRASDVLCNEQGDAMVKLASLSCLAPASDGNEPSGDRSRRAAPRDGWVPCRSIRNEVLLERHAGPWRRAADDASPPRFYRCVVEGCKARAAPDLALSEIGYVLYGDVVEVVACELVAPDGLVFLRLHDRYFDGPAWVVERSLDNESVLNRVRGPSTRRERYRCVQPHGAPLRHEPTLAATPVDRVPCGAVVDVVERVVTAERQVFLRLESWPPLSGRDVWVIETSSVCASVMIRVVESDSLSREDDTSLL</sequence>
<gene>
    <name evidence="1" type="ORF">P43SY_006457</name>
</gene>
<reference evidence="1" key="1">
    <citation type="submission" date="2021-12" db="EMBL/GenBank/DDBJ databases">
        <title>Prjna785345.</title>
        <authorList>
            <person name="Rujirawat T."/>
            <person name="Krajaejun T."/>
        </authorList>
    </citation>
    <scope>NUCLEOTIDE SEQUENCE</scope>
    <source>
        <strain evidence="1">Pi057C3</strain>
    </source>
</reference>
<dbReference type="AlphaFoldDB" id="A0AAD5M8G8"/>
<name>A0AAD5M8G8_PYTIN</name>
<organism evidence="1 2">
    <name type="scientific">Pythium insidiosum</name>
    <name type="common">Pythiosis disease agent</name>
    <dbReference type="NCBI Taxonomy" id="114742"/>
    <lineage>
        <taxon>Eukaryota</taxon>
        <taxon>Sar</taxon>
        <taxon>Stramenopiles</taxon>
        <taxon>Oomycota</taxon>
        <taxon>Peronosporomycetes</taxon>
        <taxon>Pythiales</taxon>
        <taxon>Pythiaceae</taxon>
        <taxon>Pythium</taxon>
    </lineage>
</organism>
<dbReference type="Proteomes" id="UP001209570">
    <property type="component" value="Unassembled WGS sequence"/>
</dbReference>
<evidence type="ECO:0000313" key="1">
    <source>
        <dbReference type="EMBL" id="KAJ0408527.1"/>
    </source>
</evidence>
<dbReference type="EMBL" id="JAKCXM010000011">
    <property type="protein sequence ID" value="KAJ0408527.1"/>
    <property type="molecule type" value="Genomic_DNA"/>
</dbReference>